<evidence type="ECO:0000313" key="3">
    <source>
        <dbReference type="Proteomes" id="UP000215134"/>
    </source>
</evidence>
<accession>A0A240C9N7</accession>
<evidence type="ECO:0000256" key="1">
    <source>
        <dbReference type="SAM" id="SignalP"/>
    </source>
</evidence>
<evidence type="ECO:0008006" key="4">
    <source>
        <dbReference type="Google" id="ProtNLM"/>
    </source>
</evidence>
<keyword evidence="3" id="KW-1185">Reference proteome</keyword>
<gene>
    <name evidence="2" type="ORF">SAMEA4384070_03956</name>
</gene>
<dbReference type="GeneID" id="75029078"/>
<dbReference type="STRING" id="1411141.GCA_001590885_02114"/>
<reference evidence="2 3" key="1">
    <citation type="submission" date="2017-06" db="EMBL/GenBank/DDBJ databases">
        <authorList>
            <consortium name="Pathogen Informatics"/>
        </authorList>
    </citation>
    <scope>NUCLEOTIDE SEQUENCE [LARGE SCALE GENOMIC DNA]</scope>
    <source>
        <strain evidence="2 3">NCTC12148</strain>
    </source>
</reference>
<feature type="signal peptide" evidence="1">
    <location>
        <begin position="1"/>
        <end position="19"/>
    </location>
</feature>
<feature type="chain" id="PRO_5011317746" description="P pilus assembly protein, pilin FimA" evidence="1">
    <location>
        <begin position="20"/>
        <end position="183"/>
    </location>
</feature>
<name>A0A240C9N7_SERFI</name>
<organism evidence="2 3">
    <name type="scientific">Serratia ficaria</name>
    <dbReference type="NCBI Taxonomy" id="61651"/>
    <lineage>
        <taxon>Bacteria</taxon>
        <taxon>Pseudomonadati</taxon>
        <taxon>Pseudomonadota</taxon>
        <taxon>Gammaproteobacteria</taxon>
        <taxon>Enterobacterales</taxon>
        <taxon>Yersiniaceae</taxon>
        <taxon>Serratia</taxon>
    </lineage>
</organism>
<dbReference type="RefSeq" id="WP_061796817.1">
    <property type="nucleotide sequence ID" value="NZ_CABITV010000012.1"/>
</dbReference>
<dbReference type="AlphaFoldDB" id="A0A240C9N7"/>
<dbReference type="EMBL" id="LT906479">
    <property type="protein sequence ID" value="SNW04670.1"/>
    <property type="molecule type" value="Genomic_DNA"/>
</dbReference>
<dbReference type="KEGG" id="sfj:SAMEA4384070_3956"/>
<evidence type="ECO:0000313" key="2">
    <source>
        <dbReference type="EMBL" id="SNW04670.1"/>
    </source>
</evidence>
<proteinExistence type="predicted"/>
<protein>
    <recommendedName>
        <fullName evidence="4">P pilus assembly protein, pilin FimA</fullName>
    </recommendedName>
</protein>
<keyword evidence="1" id="KW-0732">Signal</keyword>
<dbReference type="Proteomes" id="UP000215134">
    <property type="component" value="Chromosome 1"/>
</dbReference>
<sequence length="183" mass="19560">MKTLYRGLFAMLFSAAAGADCSLTSSQHSVALGEHDVGMLSRQNTLLHAVPLQYQLSCDSRVQLQGFSLRADWLGFATGQAPDRGPLGYQSVTIHELRDEAGEAIPFFLGADGPAQTRSQAQRLPDNAGSLPLVIAGEATGHTFTLSLTLSSYAASATQLRRLQQDHISLSGQLRATANYAEP</sequence>